<dbReference type="Proteomes" id="UP000293073">
    <property type="component" value="Chromosome"/>
</dbReference>
<dbReference type="InterPro" id="IPR056613">
    <property type="entry name" value="DUF7287"/>
</dbReference>
<evidence type="ECO:0000256" key="1">
    <source>
        <dbReference type="SAM" id="Phobius"/>
    </source>
</evidence>
<dbReference type="GeneID" id="301359736"/>
<reference evidence="3" key="1">
    <citation type="submission" date="2019-01" db="EMBL/GenBank/DDBJ databases">
        <title>Complete genome of Halorubrum ezzemoulense strain FB21.</title>
        <authorList>
            <person name="Feng Y."/>
            <person name="Louyakis A.S."/>
            <person name="Papke R.T."/>
            <person name="Gogarten J.P."/>
        </authorList>
    </citation>
    <scope>NUCLEOTIDE SEQUENCE [LARGE SCALE GENOMIC DNA]</scope>
    <source>
        <strain evidence="3">Fb21</strain>
    </source>
</reference>
<name>A0A481RFA7_HALEZ</name>
<keyword evidence="1" id="KW-0472">Membrane</keyword>
<keyword evidence="1" id="KW-0812">Transmembrane</keyword>
<dbReference type="Pfam" id="PF23958">
    <property type="entry name" value="DUF7287"/>
    <property type="match status" value="1"/>
</dbReference>
<accession>A0A481RFA7</accession>
<protein>
    <submittedName>
        <fullName evidence="2">Uncharacterized protein</fullName>
    </submittedName>
</protein>
<gene>
    <name evidence="2" type="ORF">EO776_08035</name>
</gene>
<evidence type="ECO:0000313" key="2">
    <source>
        <dbReference type="EMBL" id="QAY19965.1"/>
    </source>
</evidence>
<dbReference type="KEGG" id="hezz:EO776_08035"/>
<feature type="transmembrane region" description="Helical" evidence="1">
    <location>
        <begin position="21"/>
        <end position="44"/>
    </location>
</feature>
<keyword evidence="1" id="KW-1133">Transmembrane helix</keyword>
<sequence length="159" mass="17021">MTPPRKSKRLTSDRRGQTLQDYVIGVSIFLLTTAFVVGFIPTLFTPFTAPVDASQTAQADRYAAEVLAEITQPDSKNVLDGAGTDSFFANESNLDGIPTAEQSEVNVTLVDGNGTVQHTVGPPYQGESTAAATRVVVPKSGYVGNHTCTATCRIEVRLW</sequence>
<organism evidence="2 3">
    <name type="scientific">Halorubrum ezzemoulense</name>
    <name type="common">Halorubrum chaoviator</name>
    <dbReference type="NCBI Taxonomy" id="337243"/>
    <lineage>
        <taxon>Archaea</taxon>
        <taxon>Methanobacteriati</taxon>
        <taxon>Methanobacteriota</taxon>
        <taxon>Stenosarchaea group</taxon>
        <taxon>Halobacteria</taxon>
        <taxon>Halobacteriales</taxon>
        <taxon>Haloferacaceae</taxon>
        <taxon>Halorubrum</taxon>
    </lineage>
</organism>
<dbReference type="AlphaFoldDB" id="A0A481RFA7"/>
<proteinExistence type="predicted"/>
<evidence type="ECO:0000313" key="3">
    <source>
        <dbReference type="Proteomes" id="UP000293073"/>
    </source>
</evidence>
<dbReference type="RefSeq" id="WP_129452385.1">
    <property type="nucleotide sequence ID" value="NZ_CP034940.1"/>
</dbReference>
<dbReference type="EMBL" id="CP034940">
    <property type="protein sequence ID" value="QAY19965.1"/>
    <property type="molecule type" value="Genomic_DNA"/>
</dbReference>